<sequence length="90" mass="10404">MEFRDSTGTLIKTRSAPIFTTPQADVIKEFTYEPYDKVEVKPSTSSYGRWFVRTSEVEFTYFWRKAEAVKFASDVNSQFYGESCTVTSEV</sequence>
<evidence type="ECO:0000313" key="1">
    <source>
        <dbReference type="EMBL" id="QJA65881.1"/>
    </source>
</evidence>
<dbReference type="EMBL" id="MT145192">
    <property type="protein sequence ID" value="QJI04964.1"/>
    <property type="molecule type" value="Genomic_DNA"/>
</dbReference>
<dbReference type="AlphaFoldDB" id="A0A6M3Y6X7"/>
<proteinExistence type="predicted"/>
<reference evidence="2" key="1">
    <citation type="submission" date="2020-03" db="EMBL/GenBank/DDBJ databases">
        <title>The deep terrestrial virosphere.</title>
        <authorList>
            <person name="Holmfeldt K."/>
            <person name="Nilsson E."/>
            <person name="Simone D."/>
            <person name="Lopez-Fernandez M."/>
            <person name="Wu X."/>
            <person name="de Brujin I."/>
            <person name="Lundin D."/>
            <person name="Andersson A."/>
            <person name="Bertilsson S."/>
            <person name="Dopson M."/>
        </authorList>
    </citation>
    <scope>NUCLEOTIDE SEQUENCE</scope>
    <source>
        <strain evidence="2">MM415A00125</strain>
        <strain evidence="1">MM415B00372</strain>
    </source>
</reference>
<name>A0A6M3Y6X7_9ZZZZ</name>
<protein>
    <submittedName>
        <fullName evidence="2">Uncharacterized protein</fullName>
    </submittedName>
</protein>
<accession>A0A6M3Y6X7</accession>
<evidence type="ECO:0000313" key="2">
    <source>
        <dbReference type="EMBL" id="QJI04964.1"/>
    </source>
</evidence>
<organism evidence="2">
    <name type="scientific">viral metagenome</name>
    <dbReference type="NCBI Taxonomy" id="1070528"/>
    <lineage>
        <taxon>unclassified sequences</taxon>
        <taxon>metagenomes</taxon>
        <taxon>organismal metagenomes</taxon>
    </lineage>
</organism>
<dbReference type="EMBL" id="MT141545">
    <property type="protein sequence ID" value="QJA65881.1"/>
    <property type="molecule type" value="Genomic_DNA"/>
</dbReference>
<gene>
    <name evidence="2" type="ORF">MM415A00125_0057</name>
    <name evidence="1" type="ORF">MM415B00372_0072</name>
</gene>